<dbReference type="GO" id="GO:0016810">
    <property type="term" value="F:hydrolase activity, acting on carbon-nitrogen (but not peptide) bonds"/>
    <property type="evidence" value="ECO:0007669"/>
    <property type="project" value="InterPro"/>
</dbReference>
<dbReference type="SUPFAM" id="SSF51338">
    <property type="entry name" value="Composite domain of metallo-dependent hydrolases"/>
    <property type="match status" value="1"/>
</dbReference>
<dbReference type="InterPro" id="IPR011059">
    <property type="entry name" value="Metal-dep_hydrolase_composite"/>
</dbReference>
<dbReference type="OrthoDB" id="9802793at2"/>
<evidence type="ECO:0000256" key="1">
    <source>
        <dbReference type="SAM" id="SignalP"/>
    </source>
</evidence>
<evidence type="ECO:0000313" key="4">
    <source>
        <dbReference type="Proteomes" id="UP000248917"/>
    </source>
</evidence>
<dbReference type="EMBL" id="QKTX01000005">
    <property type="protein sequence ID" value="PZV83861.1"/>
    <property type="molecule type" value="Genomic_DNA"/>
</dbReference>
<dbReference type="AlphaFoldDB" id="A0A326RUF7"/>
<feature type="domain" description="Amidohydrolase-related" evidence="2">
    <location>
        <begin position="316"/>
        <end position="405"/>
    </location>
</feature>
<evidence type="ECO:0000313" key="3">
    <source>
        <dbReference type="EMBL" id="PZV83861.1"/>
    </source>
</evidence>
<dbReference type="Pfam" id="PF01979">
    <property type="entry name" value="Amidohydro_1"/>
    <property type="match status" value="1"/>
</dbReference>
<evidence type="ECO:0000259" key="2">
    <source>
        <dbReference type="Pfam" id="PF01979"/>
    </source>
</evidence>
<reference evidence="3 4" key="1">
    <citation type="submission" date="2018-06" db="EMBL/GenBank/DDBJ databases">
        <title>Genomic Encyclopedia of Archaeal and Bacterial Type Strains, Phase II (KMG-II): from individual species to whole genera.</title>
        <authorList>
            <person name="Goeker M."/>
        </authorList>
    </citation>
    <scope>NUCLEOTIDE SEQUENCE [LARGE SCALE GENOMIC DNA]</scope>
    <source>
        <strain evidence="3 4">T4</strain>
    </source>
</reference>
<dbReference type="InterPro" id="IPR032466">
    <property type="entry name" value="Metal_Hydrolase"/>
</dbReference>
<feature type="signal peptide" evidence="1">
    <location>
        <begin position="1"/>
        <end position="21"/>
    </location>
</feature>
<dbReference type="RefSeq" id="WP_111392475.1">
    <property type="nucleotide sequence ID" value="NZ_JBJINY010000042.1"/>
</dbReference>
<comment type="caution">
    <text evidence="3">The sequence shown here is derived from an EMBL/GenBank/DDBJ whole genome shotgun (WGS) entry which is preliminary data.</text>
</comment>
<keyword evidence="4" id="KW-1185">Reference proteome</keyword>
<dbReference type="InterPro" id="IPR006680">
    <property type="entry name" value="Amidohydro-rel"/>
</dbReference>
<dbReference type="InterPro" id="IPR051781">
    <property type="entry name" value="Metallo-dep_Hydrolase"/>
</dbReference>
<name>A0A326RUF7_9BACT</name>
<keyword evidence="3" id="KW-0378">Hydrolase</keyword>
<proteinExistence type="predicted"/>
<dbReference type="PANTHER" id="PTHR43135:SF3">
    <property type="entry name" value="ALPHA-D-RIBOSE 1-METHYLPHOSPHONATE 5-TRIPHOSPHATE DIPHOSPHATASE"/>
    <property type="match status" value="1"/>
</dbReference>
<feature type="chain" id="PRO_5016292915" evidence="1">
    <location>
        <begin position="22"/>
        <end position="463"/>
    </location>
</feature>
<accession>A0A326RUF7</accession>
<dbReference type="SUPFAM" id="SSF51556">
    <property type="entry name" value="Metallo-dependent hydrolases"/>
    <property type="match status" value="1"/>
</dbReference>
<organism evidence="3 4">
    <name type="scientific">Algoriphagus aquaeductus</name>
    <dbReference type="NCBI Taxonomy" id="475299"/>
    <lineage>
        <taxon>Bacteria</taxon>
        <taxon>Pseudomonadati</taxon>
        <taxon>Bacteroidota</taxon>
        <taxon>Cytophagia</taxon>
        <taxon>Cytophagales</taxon>
        <taxon>Cyclobacteriaceae</taxon>
        <taxon>Algoriphagus</taxon>
    </lineage>
</organism>
<sequence length="463" mass="50814">MNKLNYLLAAFVGLGLSVAQAQTPKGSVLIKNATVLTVTKGNLENSDVLVQDGVIKQIGKNIAAPSGVQTIDATGKFLMPGIIDAHSHVALDVVNEASSPITSEVRMKDVVNPFEIGIYRALAGGVTISHAMHGSANVVGGQNATLKHRWGAKDPADIIMQDAPRTIKFALGENPTRVHGRGNGIQPRTRMGVEAVLRNGFSEALQYKKAWETYNAAKAQKGNTVTPPVYNERLQTLADILDGKIIIHCHSYRADEIYMLINVAKDFNIKKLVFQHTNEGFKVAPEIAEYTMGASVFADWWAYKMEVYYSTAFNAAILQRNGAITSINSDSAELIRHLYHEAAKTQRYGGLTDDEALAMITINPAKQLGIDDKVGSIEVGKQADLVIFESHPLSSYAVPQMTFVDGVKYFDIKSDKDDQRQLVAATEMVEPIFLRANEEAHRCMQDVDAYFEAFQGAFLEEKH</sequence>
<dbReference type="Gene3D" id="3.20.20.140">
    <property type="entry name" value="Metal-dependent hydrolases"/>
    <property type="match status" value="1"/>
</dbReference>
<protein>
    <submittedName>
        <fullName evidence="3">Imidazolonepropionase-like amidohydrolase</fullName>
    </submittedName>
</protein>
<dbReference type="Proteomes" id="UP000248917">
    <property type="component" value="Unassembled WGS sequence"/>
</dbReference>
<gene>
    <name evidence="3" type="ORF">CLV31_10586</name>
</gene>
<keyword evidence="1" id="KW-0732">Signal</keyword>
<dbReference type="PANTHER" id="PTHR43135">
    <property type="entry name" value="ALPHA-D-RIBOSE 1-METHYLPHOSPHONATE 5-TRIPHOSPHATE DIPHOSPHATASE"/>
    <property type="match status" value="1"/>
</dbReference>